<reference evidence="1 2" key="1">
    <citation type="submission" date="2010-02" db="EMBL/GenBank/DDBJ databases">
        <authorList>
            <person name="Weinstock G."/>
            <person name="Sodergren E."/>
            <person name="Clifton S."/>
            <person name="Fulton L."/>
            <person name="Fulton B."/>
            <person name="Courtney L."/>
            <person name="Fronick C."/>
            <person name="Harrison M."/>
            <person name="Strong C."/>
            <person name="Farmer C."/>
            <person name="Delahaunty K."/>
            <person name="Markovic C."/>
            <person name="Hall O."/>
            <person name="Minx P."/>
            <person name="Tomlinson C."/>
            <person name="Mitreva M."/>
            <person name="Nelson J."/>
            <person name="Hou S."/>
            <person name="Wollam A."/>
            <person name="Pepin K.H."/>
            <person name="Johnson M."/>
            <person name="Bhonagiri V."/>
            <person name="Zhang X."/>
            <person name="Suruliraj S."/>
            <person name="Warren W."/>
            <person name="Chinwalla A."/>
            <person name="Mardis E.R."/>
            <person name="Wilson R.K."/>
        </authorList>
    </citation>
    <scope>NUCLEOTIDE SEQUENCE [LARGE SCALE GENOMIC DNA]</scope>
    <source>
        <strain evidence="1 2">DSM 20213</strain>
    </source>
</reference>
<name>D4BSL9_BIFBR</name>
<protein>
    <submittedName>
        <fullName evidence="1">Uncharacterized protein</fullName>
    </submittedName>
</protein>
<dbReference type="EMBL" id="ACCG02000098">
    <property type="protein sequence ID" value="EFE88040.1"/>
    <property type="molecule type" value="Genomic_DNA"/>
</dbReference>
<evidence type="ECO:0000313" key="2">
    <source>
        <dbReference type="Proteomes" id="UP000003191"/>
    </source>
</evidence>
<accession>D4BSL9</accession>
<sequence length="46" mass="5454">MNHKLWGARCLEAWQVQYATKDAFLSFEIANQLEIKHGYRFVPDDL</sequence>
<keyword evidence="2" id="KW-1185">Reference proteome</keyword>
<proteinExistence type="predicted"/>
<dbReference type="PATRIC" id="fig|518634.7.peg.1970"/>
<comment type="caution">
    <text evidence="1">The sequence shown here is derived from an EMBL/GenBank/DDBJ whole genome shotgun (WGS) entry which is preliminary data.</text>
</comment>
<gene>
    <name evidence="1" type="ORF">BIFBRE_05111</name>
</gene>
<evidence type="ECO:0000313" key="1">
    <source>
        <dbReference type="EMBL" id="EFE88040.1"/>
    </source>
</evidence>
<dbReference type="Proteomes" id="UP000003191">
    <property type="component" value="Unassembled WGS sequence"/>
</dbReference>
<organism evidence="1 2">
    <name type="scientific">Bifidobacterium breve DSM 20213 = JCM 1192</name>
    <dbReference type="NCBI Taxonomy" id="518634"/>
    <lineage>
        <taxon>Bacteria</taxon>
        <taxon>Bacillati</taxon>
        <taxon>Actinomycetota</taxon>
        <taxon>Actinomycetes</taxon>
        <taxon>Bifidobacteriales</taxon>
        <taxon>Bifidobacteriaceae</taxon>
        <taxon>Bifidobacterium</taxon>
    </lineage>
</organism>
<dbReference type="HOGENOM" id="CLU_3180725_0_0_11"/>
<dbReference type="AlphaFoldDB" id="D4BSL9"/>